<dbReference type="SUPFAM" id="SSF53448">
    <property type="entry name" value="Nucleotide-diphospho-sugar transferases"/>
    <property type="match status" value="1"/>
</dbReference>
<evidence type="ECO:0000256" key="3">
    <source>
        <dbReference type="ARBA" id="ARBA00022723"/>
    </source>
</evidence>
<reference evidence="5" key="1">
    <citation type="journal article" date="2019" name="Int. J. Syst. Evol. Microbiol.">
        <title>The Global Catalogue of Microorganisms (GCM) 10K type strain sequencing project: providing services to taxonomists for standard genome sequencing and annotation.</title>
        <authorList>
            <consortium name="The Broad Institute Genomics Platform"/>
            <consortium name="The Broad Institute Genome Sequencing Center for Infectious Disease"/>
            <person name="Wu L."/>
            <person name="Ma J."/>
        </authorList>
    </citation>
    <scope>NUCLEOTIDE SEQUENCE [LARGE SCALE GENOMIC DNA]</scope>
    <source>
        <strain evidence="5">CCUG 61889</strain>
    </source>
</reference>
<evidence type="ECO:0000256" key="1">
    <source>
        <dbReference type="ARBA" id="ARBA00022676"/>
    </source>
</evidence>
<keyword evidence="2" id="KW-0808">Transferase</keyword>
<evidence type="ECO:0000256" key="2">
    <source>
        <dbReference type="ARBA" id="ARBA00022679"/>
    </source>
</evidence>
<dbReference type="InterPro" id="IPR050748">
    <property type="entry name" value="Glycosyltrans_8_dom-fam"/>
</dbReference>
<dbReference type="CDD" id="cd04194">
    <property type="entry name" value="GT8_A4GalT_like"/>
    <property type="match status" value="1"/>
</dbReference>
<sequence>MYIVTASSDGYAKHLGVMLHSLLENLDNKTDTYIFIIEGNISSENKCKLQRVVGRFNLQAEFITIDDDFFHSFENRKISYIGKETYYRIIIPDLLRGDITKALYLDCDLIVKEDISTLWNINIDDYFLAAVEELGVKKKRKKTLSIPKKFGYFNAGVLLINLQKWREHNILTQVIQYIRDNPTKIKIMDQDGLNAILHDKWLELDPKWNYTTDIRNRLHIDNPAIIHFTGRNKPWNSEHPFKQEYFKYLSSSLWEQENELI</sequence>
<dbReference type="Pfam" id="PF01501">
    <property type="entry name" value="Glyco_transf_8"/>
    <property type="match status" value="1"/>
</dbReference>
<dbReference type="InterPro" id="IPR029044">
    <property type="entry name" value="Nucleotide-diphossugar_trans"/>
</dbReference>
<evidence type="ECO:0000313" key="5">
    <source>
        <dbReference type="Proteomes" id="UP001595752"/>
    </source>
</evidence>
<keyword evidence="3" id="KW-0479">Metal-binding</keyword>
<dbReference type="Proteomes" id="UP001595752">
    <property type="component" value="Unassembled WGS sequence"/>
</dbReference>
<keyword evidence="5" id="KW-1185">Reference proteome</keyword>
<evidence type="ECO:0000313" key="4">
    <source>
        <dbReference type="EMBL" id="MFC3886628.1"/>
    </source>
</evidence>
<protein>
    <submittedName>
        <fullName evidence="4">Glycosyltransferase family 8 protein</fullName>
    </submittedName>
</protein>
<accession>A0ABV8B8Y8</accession>
<dbReference type="EMBL" id="JBHRZT010000073">
    <property type="protein sequence ID" value="MFC3886628.1"/>
    <property type="molecule type" value="Genomic_DNA"/>
</dbReference>
<proteinExistence type="predicted"/>
<dbReference type="PANTHER" id="PTHR13778:SF47">
    <property type="entry name" value="LIPOPOLYSACCHARIDE 1,3-GALACTOSYLTRANSFERASE"/>
    <property type="match status" value="1"/>
</dbReference>
<name>A0ABV8B8Y8_9BACI</name>
<dbReference type="InterPro" id="IPR002495">
    <property type="entry name" value="Glyco_trans_8"/>
</dbReference>
<organism evidence="4 5">
    <name type="scientific">Bacillus songklensis</name>
    <dbReference type="NCBI Taxonomy" id="1069116"/>
    <lineage>
        <taxon>Bacteria</taxon>
        <taxon>Bacillati</taxon>
        <taxon>Bacillota</taxon>
        <taxon>Bacilli</taxon>
        <taxon>Bacillales</taxon>
        <taxon>Bacillaceae</taxon>
        <taxon>Bacillus</taxon>
    </lineage>
</organism>
<keyword evidence="1" id="KW-0328">Glycosyltransferase</keyword>
<gene>
    <name evidence="4" type="ORF">ACFOU2_25280</name>
</gene>
<dbReference type="PANTHER" id="PTHR13778">
    <property type="entry name" value="GLYCOSYLTRANSFERASE 8 DOMAIN-CONTAINING PROTEIN"/>
    <property type="match status" value="1"/>
</dbReference>
<dbReference type="RefSeq" id="WP_377919043.1">
    <property type="nucleotide sequence ID" value="NZ_JBHRZT010000073.1"/>
</dbReference>
<dbReference type="Gene3D" id="3.90.550.10">
    <property type="entry name" value="Spore Coat Polysaccharide Biosynthesis Protein SpsA, Chain A"/>
    <property type="match status" value="1"/>
</dbReference>
<comment type="caution">
    <text evidence="4">The sequence shown here is derived from an EMBL/GenBank/DDBJ whole genome shotgun (WGS) entry which is preliminary data.</text>
</comment>